<feature type="compositionally biased region" description="Polar residues" evidence="2">
    <location>
        <begin position="12"/>
        <end position="27"/>
    </location>
</feature>
<name>A0ABQ8IFY0_9ROSI</name>
<comment type="caution">
    <text evidence="3">The sequence shown here is derived from an EMBL/GenBank/DDBJ whole genome shotgun (WGS) entry which is preliminary data.</text>
</comment>
<protein>
    <submittedName>
        <fullName evidence="3">Uncharacterized protein</fullName>
    </submittedName>
</protein>
<dbReference type="Proteomes" id="UP000827721">
    <property type="component" value="Unassembled WGS sequence"/>
</dbReference>
<evidence type="ECO:0000256" key="1">
    <source>
        <dbReference type="SAM" id="Coils"/>
    </source>
</evidence>
<accession>A0ABQ8IFY0</accession>
<proteinExistence type="predicted"/>
<evidence type="ECO:0000313" key="4">
    <source>
        <dbReference type="Proteomes" id="UP000827721"/>
    </source>
</evidence>
<sequence length="199" mass="22533">MVNNRKDEASRSAVNSPSNTPTSNQAQLAALEADRVEIHEGQAELRREMAQLIDRVDRIERKKNALLRIQKPFFRNKDDEESHYSGYFDEMNSSSYRDNDQFRPISFHPVTPSGDGCELRIKDLLLANGNGWGLQAISQVFWRLIVILSFQFLCLGQVCNDKLIWHFDKRGNSTIKSAFRLVVSLSSPVACSICPSSPS</sequence>
<evidence type="ECO:0000256" key="2">
    <source>
        <dbReference type="SAM" id="MobiDB-lite"/>
    </source>
</evidence>
<feature type="region of interest" description="Disordered" evidence="2">
    <location>
        <begin position="1"/>
        <end position="27"/>
    </location>
</feature>
<gene>
    <name evidence="3" type="ORF">JRO89_XS02G0106700</name>
</gene>
<organism evidence="3 4">
    <name type="scientific">Xanthoceras sorbifolium</name>
    <dbReference type="NCBI Taxonomy" id="99658"/>
    <lineage>
        <taxon>Eukaryota</taxon>
        <taxon>Viridiplantae</taxon>
        <taxon>Streptophyta</taxon>
        <taxon>Embryophyta</taxon>
        <taxon>Tracheophyta</taxon>
        <taxon>Spermatophyta</taxon>
        <taxon>Magnoliopsida</taxon>
        <taxon>eudicotyledons</taxon>
        <taxon>Gunneridae</taxon>
        <taxon>Pentapetalae</taxon>
        <taxon>rosids</taxon>
        <taxon>malvids</taxon>
        <taxon>Sapindales</taxon>
        <taxon>Sapindaceae</taxon>
        <taxon>Xanthoceroideae</taxon>
        <taxon>Xanthoceras</taxon>
    </lineage>
</organism>
<evidence type="ECO:0000313" key="3">
    <source>
        <dbReference type="EMBL" id="KAH7575423.1"/>
    </source>
</evidence>
<reference evidence="3 4" key="1">
    <citation type="submission" date="2021-02" db="EMBL/GenBank/DDBJ databases">
        <title>Plant Genome Project.</title>
        <authorList>
            <person name="Zhang R.-G."/>
        </authorList>
    </citation>
    <scope>NUCLEOTIDE SEQUENCE [LARGE SCALE GENOMIC DNA]</scope>
    <source>
        <tissue evidence="3">Leaves</tissue>
    </source>
</reference>
<keyword evidence="1" id="KW-0175">Coiled coil</keyword>
<keyword evidence="4" id="KW-1185">Reference proteome</keyword>
<feature type="coiled-coil region" evidence="1">
    <location>
        <begin position="42"/>
        <end position="69"/>
    </location>
</feature>
<dbReference type="EMBL" id="JAFEMO010000002">
    <property type="protein sequence ID" value="KAH7575423.1"/>
    <property type="molecule type" value="Genomic_DNA"/>
</dbReference>
<feature type="compositionally biased region" description="Basic and acidic residues" evidence="2">
    <location>
        <begin position="1"/>
        <end position="10"/>
    </location>
</feature>